<evidence type="ECO:0000313" key="1">
    <source>
        <dbReference type="EMBL" id="OGD76745.1"/>
    </source>
</evidence>
<evidence type="ECO:0000313" key="2">
    <source>
        <dbReference type="Proteomes" id="UP000176191"/>
    </source>
</evidence>
<gene>
    <name evidence="1" type="ORF">A2228_01130</name>
</gene>
<comment type="caution">
    <text evidence="1">The sequence shown here is derived from an EMBL/GenBank/DDBJ whole genome shotgun (WGS) entry which is preliminary data.</text>
</comment>
<accession>A0A1F5FAU8</accession>
<dbReference type="Proteomes" id="UP000176191">
    <property type="component" value="Unassembled WGS sequence"/>
</dbReference>
<name>A0A1F5FAU8_9BACT</name>
<dbReference type="AlphaFoldDB" id="A0A1F5FAU8"/>
<protein>
    <submittedName>
        <fullName evidence="1">Uncharacterized protein</fullName>
    </submittedName>
</protein>
<sequence>MAKENVITGFVAGNVRVEDFLKLRMKAKQCNRVEWEEIARSAQTLGLNLSENPKRTLDLPNMLARLLVPKVSLDKYLPEREDHLNVKVDELSELLAEENSNIHPGAIEQMSRGRGQMTAELLMLNNIAQALAGQGK</sequence>
<reference evidence="1 2" key="1">
    <citation type="journal article" date="2016" name="Nat. Commun.">
        <title>Thousands of microbial genomes shed light on interconnected biogeochemical processes in an aquifer system.</title>
        <authorList>
            <person name="Anantharaman K."/>
            <person name="Brown C.T."/>
            <person name="Hug L.A."/>
            <person name="Sharon I."/>
            <person name="Castelle C.J."/>
            <person name="Probst A.J."/>
            <person name="Thomas B.C."/>
            <person name="Singh A."/>
            <person name="Wilkins M.J."/>
            <person name="Karaoz U."/>
            <person name="Brodie E.L."/>
            <person name="Williams K.H."/>
            <person name="Hubbard S.S."/>
            <person name="Banfield J.F."/>
        </authorList>
    </citation>
    <scope>NUCLEOTIDE SEQUENCE [LARGE SCALE GENOMIC DNA]</scope>
</reference>
<organism evidence="1 2">
    <name type="scientific">Candidatus Collierbacteria bacterium RIFOXYA2_FULL_46_10</name>
    <dbReference type="NCBI Taxonomy" id="1817726"/>
    <lineage>
        <taxon>Bacteria</taxon>
        <taxon>Candidatus Collieribacteriota</taxon>
    </lineage>
</organism>
<dbReference type="EMBL" id="MFAK01000001">
    <property type="protein sequence ID" value="OGD76745.1"/>
    <property type="molecule type" value="Genomic_DNA"/>
</dbReference>
<proteinExistence type="predicted"/>